<feature type="chain" id="PRO_5026841958" description="Phosphodiester glycosidase domain-containing protein" evidence="2">
    <location>
        <begin position="19"/>
        <end position="299"/>
    </location>
</feature>
<dbReference type="AlphaFoldDB" id="A0A6J4JMH6"/>
<accession>A0A6J4JMH6</accession>
<organism evidence="4">
    <name type="scientific">uncultured Cytophagales bacterium</name>
    <dbReference type="NCBI Taxonomy" id="158755"/>
    <lineage>
        <taxon>Bacteria</taxon>
        <taxon>Pseudomonadati</taxon>
        <taxon>Bacteroidota</taxon>
        <taxon>Sphingobacteriia</taxon>
        <taxon>Sphingobacteriales</taxon>
        <taxon>environmental samples</taxon>
    </lineage>
</organism>
<gene>
    <name evidence="4" type="ORF">AVDCRST_MAG56-3821</name>
</gene>
<dbReference type="InterPro" id="IPR018711">
    <property type="entry name" value="NAGPA"/>
</dbReference>
<protein>
    <recommendedName>
        <fullName evidence="3">Phosphodiester glycosidase domain-containing protein</fullName>
    </recommendedName>
</protein>
<evidence type="ECO:0000256" key="2">
    <source>
        <dbReference type="SAM" id="SignalP"/>
    </source>
</evidence>
<evidence type="ECO:0000259" key="3">
    <source>
        <dbReference type="Pfam" id="PF09992"/>
    </source>
</evidence>
<proteinExistence type="predicted"/>
<feature type="region of interest" description="Disordered" evidence="1">
    <location>
        <begin position="23"/>
        <end position="43"/>
    </location>
</feature>
<reference evidence="4" key="1">
    <citation type="submission" date="2020-02" db="EMBL/GenBank/DDBJ databases">
        <authorList>
            <person name="Meier V. D."/>
        </authorList>
    </citation>
    <scope>NUCLEOTIDE SEQUENCE</scope>
    <source>
        <strain evidence="4">AVDCRST_MAG56</strain>
    </source>
</reference>
<dbReference type="Pfam" id="PF09992">
    <property type="entry name" value="NAGPA"/>
    <property type="match status" value="1"/>
</dbReference>
<keyword evidence="2" id="KW-0732">Signal</keyword>
<dbReference type="EMBL" id="CADCTQ010000323">
    <property type="protein sequence ID" value="CAA9282236.1"/>
    <property type="molecule type" value="Genomic_DNA"/>
</dbReference>
<feature type="domain" description="Phosphodiester glycosidase" evidence="3">
    <location>
        <begin position="111"/>
        <end position="296"/>
    </location>
</feature>
<sequence length="299" mass="33621">MRESLLLALFAGSLLVHAFTGHRPAPAPTRPDTPVRPSAPVPQPAAGIQWQKIDEGLETAEIAAPQPSFLGRSKITVVRINPARYAFKLVAASQTNEMYKTAPEWCKERKLVGCVNAGQFSLKDGYSNMGYMKNYDHVNNPNFRKINNYNSILAFNRKDTGVAPLQIIDLKCRNWAQLQSRYHSFSQSISLISCNRQVVDNKQKGKWSMVLFGVDTQGNALWIFTRSPYTIRHFSEMLLALPLSLQNVMYLEGGPEASLFLESNGKKIERQGSYETGFNENDTNHQFWGLPNVIGIVRK</sequence>
<evidence type="ECO:0000256" key="1">
    <source>
        <dbReference type="SAM" id="MobiDB-lite"/>
    </source>
</evidence>
<name>A0A6J4JMH6_9SPHI</name>
<feature type="signal peptide" evidence="2">
    <location>
        <begin position="1"/>
        <end position="18"/>
    </location>
</feature>
<evidence type="ECO:0000313" key="4">
    <source>
        <dbReference type="EMBL" id="CAA9282236.1"/>
    </source>
</evidence>